<reference evidence="2 3" key="1">
    <citation type="submission" date="2021-07" db="EMBL/GenBank/DDBJ databases">
        <title>Whole Genome Sequence of Nocardia Iowensis.</title>
        <authorList>
            <person name="Lamm A."/>
            <person name="Collins-Fairclough A.M."/>
            <person name="Bunk B."/>
            <person name="Sproer C."/>
        </authorList>
    </citation>
    <scope>NUCLEOTIDE SEQUENCE [LARGE SCALE GENOMIC DNA]</scope>
    <source>
        <strain evidence="2 3">NRRL 5646</strain>
    </source>
</reference>
<name>A0ABX8RQX2_NOCIO</name>
<evidence type="ECO:0000313" key="3">
    <source>
        <dbReference type="Proteomes" id="UP000694257"/>
    </source>
</evidence>
<organism evidence="2 3">
    <name type="scientific">Nocardia iowensis</name>
    <dbReference type="NCBI Taxonomy" id="204891"/>
    <lineage>
        <taxon>Bacteria</taxon>
        <taxon>Bacillati</taxon>
        <taxon>Actinomycetota</taxon>
        <taxon>Actinomycetes</taxon>
        <taxon>Mycobacteriales</taxon>
        <taxon>Nocardiaceae</taxon>
        <taxon>Nocardia</taxon>
    </lineage>
</organism>
<protein>
    <submittedName>
        <fullName evidence="2">Excalibur calcium-binding domain-containing protein</fullName>
    </submittedName>
</protein>
<dbReference type="SMART" id="SM00894">
    <property type="entry name" value="Excalibur"/>
    <property type="match status" value="1"/>
</dbReference>
<dbReference type="Proteomes" id="UP000694257">
    <property type="component" value="Chromosome"/>
</dbReference>
<gene>
    <name evidence="2" type="ORF">KV110_39280</name>
</gene>
<sequence>MALFRRTMDGVSYSVIRRVTPAIGAACLMVGALTLVPPTAIAETSTAAFIARPESHEKPDRDGKGEKKRKMYTNCIQAQAEHAGPIYRGLPQYNPLLDEDGDGIACNEW</sequence>
<feature type="domain" description="Excalibur calcium-binding" evidence="1">
    <location>
        <begin position="71"/>
        <end position="107"/>
    </location>
</feature>
<keyword evidence="3" id="KW-1185">Reference proteome</keyword>
<evidence type="ECO:0000313" key="2">
    <source>
        <dbReference type="EMBL" id="QXN91294.1"/>
    </source>
</evidence>
<dbReference type="Pfam" id="PF05901">
    <property type="entry name" value="Excalibur"/>
    <property type="match status" value="1"/>
</dbReference>
<dbReference type="EMBL" id="CP078145">
    <property type="protein sequence ID" value="QXN91294.1"/>
    <property type="molecule type" value="Genomic_DNA"/>
</dbReference>
<accession>A0ABX8RQX2</accession>
<dbReference type="InterPro" id="IPR008613">
    <property type="entry name" value="Excalibur_Ca-bd_domain"/>
</dbReference>
<evidence type="ECO:0000259" key="1">
    <source>
        <dbReference type="SMART" id="SM00894"/>
    </source>
</evidence>
<proteinExistence type="predicted"/>